<feature type="transmembrane region" description="Helical" evidence="1">
    <location>
        <begin position="73"/>
        <end position="90"/>
    </location>
</feature>
<dbReference type="Pfam" id="PF07898">
    <property type="entry name" value="DUF1676"/>
    <property type="match status" value="1"/>
</dbReference>
<keyword evidence="1" id="KW-0472">Membrane</keyword>
<gene>
    <name evidence="2" type="ORF">AAG570_009348</name>
</gene>
<dbReference type="InterPro" id="IPR012464">
    <property type="entry name" value="DUF1676"/>
</dbReference>
<keyword evidence="1" id="KW-0812">Transmembrane</keyword>
<protein>
    <submittedName>
        <fullName evidence="2">Uncharacterized protein</fullName>
    </submittedName>
</protein>
<dbReference type="Proteomes" id="UP001558652">
    <property type="component" value="Unassembled WGS sequence"/>
</dbReference>
<feature type="transmembrane region" description="Helical" evidence="1">
    <location>
        <begin position="43"/>
        <end position="67"/>
    </location>
</feature>
<comment type="caution">
    <text evidence="2">The sequence shown here is derived from an EMBL/GenBank/DDBJ whole genome shotgun (WGS) entry which is preliminary data.</text>
</comment>
<evidence type="ECO:0000256" key="1">
    <source>
        <dbReference type="SAM" id="Phobius"/>
    </source>
</evidence>
<evidence type="ECO:0000313" key="3">
    <source>
        <dbReference type="Proteomes" id="UP001558652"/>
    </source>
</evidence>
<proteinExistence type="predicted"/>
<dbReference type="PANTHER" id="PTHR21879">
    <property type="entry name" value="FI03362P-RELATED-RELATED"/>
    <property type="match status" value="1"/>
</dbReference>
<accession>A0ABD0YZQ6</accession>
<keyword evidence="1" id="KW-1133">Transmembrane helix</keyword>
<evidence type="ECO:0000313" key="2">
    <source>
        <dbReference type="EMBL" id="KAL1137652.1"/>
    </source>
</evidence>
<keyword evidence="3" id="KW-1185">Reference proteome</keyword>
<organism evidence="2 3">
    <name type="scientific">Ranatra chinensis</name>
    <dbReference type="NCBI Taxonomy" id="642074"/>
    <lineage>
        <taxon>Eukaryota</taxon>
        <taxon>Metazoa</taxon>
        <taxon>Ecdysozoa</taxon>
        <taxon>Arthropoda</taxon>
        <taxon>Hexapoda</taxon>
        <taxon>Insecta</taxon>
        <taxon>Pterygota</taxon>
        <taxon>Neoptera</taxon>
        <taxon>Paraneoptera</taxon>
        <taxon>Hemiptera</taxon>
        <taxon>Heteroptera</taxon>
        <taxon>Panheteroptera</taxon>
        <taxon>Nepomorpha</taxon>
        <taxon>Nepidae</taxon>
        <taxon>Ranatrinae</taxon>
        <taxon>Ranatra</taxon>
    </lineage>
</organism>
<dbReference type="AlphaFoldDB" id="A0ABD0YZQ6"/>
<dbReference type="EMBL" id="JBFDAA010000004">
    <property type="protein sequence ID" value="KAL1137652.1"/>
    <property type="molecule type" value="Genomic_DNA"/>
</dbReference>
<name>A0ABD0YZQ6_9HEMI</name>
<sequence>MPRELQEQDVLPRNILEVLPRTVTVPLAQGGRSVEGRGFLRKIVLPFLLGLKFKAVVVIPLALAFIALKTWKALTLGLLSVVLSASMILFKLSRPKVVNYELYYPPPPPPPTAHHHIIADPSGPPIGAFAFDHHRHHRQARDQTPPDHLAYSAYAPHTIS</sequence>
<reference evidence="2 3" key="1">
    <citation type="submission" date="2024-07" db="EMBL/GenBank/DDBJ databases">
        <title>Chromosome-level genome assembly of the water stick insect Ranatra chinensis (Heteroptera: Nepidae).</title>
        <authorList>
            <person name="Liu X."/>
        </authorList>
    </citation>
    <scope>NUCLEOTIDE SEQUENCE [LARGE SCALE GENOMIC DNA]</scope>
    <source>
        <strain evidence="2">Cailab_2021Rc</strain>
        <tissue evidence="2">Muscle</tissue>
    </source>
</reference>
<dbReference type="PANTHER" id="PTHR21879:SF13">
    <property type="entry name" value="OSIRIS 18"/>
    <property type="match status" value="1"/>
</dbReference>